<gene>
    <name evidence="1" type="ORF">ARHIZOSPH14_26510</name>
</gene>
<dbReference type="Proteomes" id="UP001144396">
    <property type="component" value="Unassembled WGS sequence"/>
</dbReference>
<dbReference type="EMBL" id="BSDP01000001">
    <property type="protein sequence ID" value="GLI28409.1"/>
    <property type="molecule type" value="Genomic_DNA"/>
</dbReference>
<dbReference type="AlphaFoldDB" id="A0A9W6FPU7"/>
<protein>
    <submittedName>
        <fullName evidence="1">Uncharacterized protein</fullName>
    </submittedName>
</protein>
<evidence type="ECO:0000313" key="2">
    <source>
        <dbReference type="Proteomes" id="UP001144396"/>
    </source>
</evidence>
<evidence type="ECO:0000313" key="1">
    <source>
        <dbReference type="EMBL" id="GLI28409.1"/>
    </source>
</evidence>
<comment type="caution">
    <text evidence="1">The sequence shown here is derived from an EMBL/GenBank/DDBJ whole genome shotgun (WGS) entry which is preliminary data.</text>
</comment>
<accession>A0A9W6FPU7</accession>
<proteinExistence type="predicted"/>
<organism evidence="1 2">
    <name type="scientific">Agromyces rhizosphaerae</name>
    <dbReference type="NCBI Taxonomy" id="88374"/>
    <lineage>
        <taxon>Bacteria</taxon>
        <taxon>Bacillati</taxon>
        <taxon>Actinomycetota</taxon>
        <taxon>Actinomycetes</taxon>
        <taxon>Micrococcales</taxon>
        <taxon>Microbacteriaceae</taxon>
        <taxon>Agromyces</taxon>
    </lineage>
</organism>
<keyword evidence="2" id="KW-1185">Reference proteome</keyword>
<reference evidence="1" key="1">
    <citation type="submission" date="2022-12" db="EMBL/GenBank/DDBJ databases">
        <title>Reference genome sequencing for broad-spectrum identification of bacterial and archaeal isolates by mass spectrometry.</title>
        <authorList>
            <person name="Sekiguchi Y."/>
            <person name="Tourlousse D.M."/>
        </authorList>
    </citation>
    <scope>NUCLEOTIDE SEQUENCE</scope>
    <source>
        <strain evidence="1">14</strain>
    </source>
</reference>
<sequence>MNRVVGNPDAQGGTGQYTACMPTTALRAAAAVAVSAALAFGLSGCFGNPLEQIVNQGVEDAIEGATGGAVGLGEMPEGWPAEVPVVDGEVLFGASGTVDNETGWAVTIQADSAEPLEQARQQLLAAGFDEDSALAEAGGTGVVAFSNPRFDVIVTAGNDGIAYVVVPAGQ</sequence>
<name>A0A9W6FPU7_9MICO</name>